<evidence type="ECO:0000259" key="1">
    <source>
        <dbReference type="Pfam" id="PF13843"/>
    </source>
</evidence>
<dbReference type="AlphaFoldDB" id="A0A8K0KRG9"/>
<dbReference type="EMBL" id="KZ309676">
    <property type="protein sequence ID" value="KAG8239502.1"/>
    <property type="molecule type" value="Genomic_DNA"/>
</dbReference>
<name>A0A8K0KRG9_LADFU</name>
<organism evidence="2 3">
    <name type="scientific">Ladona fulva</name>
    <name type="common">Scarce chaser dragonfly</name>
    <name type="synonym">Libellula fulva</name>
    <dbReference type="NCBI Taxonomy" id="123851"/>
    <lineage>
        <taxon>Eukaryota</taxon>
        <taxon>Metazoa</taxon>
        <taxon>Ecdysozoa</taxon>
        <taxon>Arthropoda</taxon>
        <taxon>Hexapoda</taxon>
        <taxon>Insecta</taxon>
        <taxon>Pterygota</taxon>
        <taxon>Palaeoptera</taxon>
        <taxon>Odonata</taxon>
        <taxon>Epiprocta</taxon>
        <taxon>Anisoptera</taxon>
        <taxon>Libelluloidea</taxon>
        <taxon>Libellulidae</taxon>
        <taxon>Ladona</taxon>
    </lineage>
</organism>
<dbReference type="OrthoDB" id="8191541at2759"/>
<reference evidence="2" key="1">
    <citation type="submission" date="2013-04" db="EMBL/GenBank/DDBJ databases">
        <authorList>
            <person name="Qu J."/>
            <person name="Murali S.C."/>
            <person name="Bandaranaike D."/>
            <person name="Bellair M."/>
            <person name="Blankenburg K."/>
            <person name="Chao H."/>
            <person name="Dinh H."/>
            <person name="Doddapaneni H."/>
            <person name="Downs B."/>
            <person name="Dugan-Rocha S."/>
            <person name="Elkadiri S."/>
            <person name="Gnanaolivu R.D."/>
            <person name="Hernandez B."/>
            <person name="Javaid M."/>
            <person name="Jayaseelan J.C."/>
            <person name="Lee S."/>
            <person name="Li M."/>
            <person name="Ming W."/>
            <person name="Munidasa M."/>
            <person name="Muniz J."/>
            <person name="Nguyen L."/>
            <person name="Ongeri F."/>
            <person name="Osuji N."/>
            <person name="Pu L.-L."/>
            <person name="Puazo M."/>
            <person name="Qu C."/>
            <person name="Quiroz J."/>
            <person name="Raj R."/>
            <person name="Weissenberger G."/>
            <person name="Xin Y."/>
            <person name="Zou X."/>
            <person name="Han Y."/>
            <person name="Richards S."/>
            <person name="Worley K."/>
            <person name="Muzny D."/>
            <person name="Gibbs R."/>
        </authorList>
    </citation>
    <scope>NUCLEOTIDE SEQUENCE</scope>
    <source>
        <strain evidence="2">Sampled in the wild</strain>
    </source>
</reference>
<comment type="caution">
    <text evidence="2">The sequence shown here is derived from an EMBL/GenBank/DDBJ whole genome shotgun (WGS) entry which is preliminary data.</text>
</comment>
<sequence>MIHLILHWTNVKLQNLREKYNRSSRPEIQDLDSVELNVLLGLLINSAIFKYNDEYISNGTGREIFHLVMSGQRFAVLLLCLPFDNHEDRMA</sequence>
<evidence type="ECO:0000313" key="2">
    <source>
        <dbReference type="EMBL" id="KAG8239502.1"/>
    </source>
</evidence>
<reference evidence="2" key="2">
    <citation type="submission" date="2017-10" db="EMBL/GenBank/DDBJ databases">
        <title>Ladona fulva Genome sequencing and assembly.</title>
        <authorList>
            <person name="Murali S."/>
            <person name="Richards S."/>
            <person name="Bandaranaike D."/>
            <person name="Bellair M."/>
            <person name="Blankenburg K."/>
            <person name="Chao H."/>
            <person name="Dinh H."/>
            <person name="Doddapaneni H."/>
            <person name="Dugan-Rocha S."/>
            <person name="Elkadiri S."/>
            <person name="Gnanaolivu R."/>
            <person name="Hernandez B."/>
            <person name="Skinner E."/>
            <person name="Javaid M."/>
            <person name="Lee S."/>
            <person name="Li M."/>
            <person name="Ming W."/>
            <person name="Munidasa M."/>
            <person name="Muniz J."/>
            <person name="Nguyen L."/>
            <person name="Hughes D."/>
            <person name="Osuji N."/>
            <person name="Pu L.-L."/>
            <person name="Puazo M."/>
            <person name="Qu C."/>
            <person name="Quiroz J."/>
            <person name="Raj R."/>
            <person name="Weissenberger G."/>
            <person name="Xin Y."/>
            <person name="Zou X."/>
            <person name="Han Y."/>
            <person name="Worley K."/>
            <person name="Muzny D."/>
            <person name="Gibbs R."/>
        </authorList>
    </citation>
    <scope>NUCLEOTIDE SEQUENCE</scope>
    <source>
        <strain evidence="2">Sampled in the wild</strain>
    </source>
</reference>
<dbReference type="Pfam" id="PF13843">
    <property type="entry name" value="DDE_Tnp_1_7"/>
    <property type="match status" value="1"/>
</dbReference>
<gene>
    <name evidence="2" type="ORF">J437_LFUL018060</name>
</gene>
<keyword evidence="3" id="KW-1185">Reference proteome</keyword>
<protein>
    <recommendedName>
        <fullName evidence="1">PiggyBac transposable element-derived protein domain-containing protein</fullName>
    </recommendedName>
</protein>
<dbReference type="Proteomes" id="UP000792457">
    <property type="component" value="Unassembled WGS sequence"/>
</dbReference>
<proteinExistence type="predicted"/>
<dbReference type="InterPro" id="IPR029526">
    <property type="entry name" value="PGBD"/>
</dbReference>
<accession>A0A8K0KRG9</accession>
<feature type="domain" description="PiggyBac transposable element-derived protein" evidence="1">
    <location>
        <begin position="2"/>
        <end position="90"/>
    </location>
</feature>
<evidence type="ECO:0000313" key="3">
    <source>
        <dbReference type="Proteomes" id="UP000792457"/>
    </source>
</evidence>